<comment type="caution">
    <text evidence="2">The sequence shown here is derived from an EMBL/GenBank/DDBJ whole genome shotgun (WGS) entry which is preliminary data.</text>
</comment>
<gene>
    <name evidence="2" type="ORF">BA195_01935</name>
</gene>
<dbReference type="Gene3D" id="3.40.50.720">
    <property type="entry name" value="NAD(P)-binding Rossmann-like Domain"/>
    <property type="match status" value="1"/>
</dbReference>
<feature type="domain" description="NAD(P)-binding" evidence="1">
    <location>
        <begin position="7"/>
        <end position="222"/>
    </location>
</feature>
<dbReference type="AlphaFoldDB" id="A0A1B9Y0Z4"/>
<dbReference type="PANTHER" id="PTHR15020:SF11">
    <property type="entry name" value="OS06G0360300 PROTEIN"/>
    <property type="match status" value="1"/>
</dbReference>
<protein>
    <submittedName>
        <fullName evidence="2">NAD-dependent epimerase</fullName>
    </submittedName>
</protein>
<sequence>MKTLVVGASGATGSKLVAQLLAQKHKVKVIVRSPEKLPKSWKNNRDLEIIHASILELNDEKMSRIVADCTAIASCLGHTLSWKGIYGKPRRLVTDAVKKLCDAVKSNNPNQTIKFVLMNTTGNRNRDLNEPISIAQRFVIFLLRLLLPPHVDNEKAADYLRSQIGQNNKYIEWTAVRPDSLINENKVTDYEIHPSPTRSAIFNAGDVSRNNVASFMSKLITKNELWEQWKGKMPVIYNTSEISKKIRV</sequence>
<dbReference type="OrthoDB" id="9790734at2"/>
<accession>A0A1B9Y0Z4</accession>
<evidence type="ECO:0000313" key="3">
    <source>
        <dbReference type="Proteomes" id="UP000093186"/>
    </source>
</evidence>
<name>A0A1B9Y0Z4_9FLAO</name>
<dbReference type="EMBL" id="MAKX01000001">
    <property type="protein sequence ID" value="OCK43488.1"/>
    <property type="molecule type" value="Genomic_DNA"/>
</dbReference>
<evidence type="ECO:0000259" key="1">
    <source>
        <dbReference type="Pfam" id="PF13460"/>
    </source>
</evidence>
<keyword evidence="3" id="KW-1185">Reference proteome</keyword>
<reference evidence="2 3" key="1">
    <citation type="submission" date="2016-06" db="EMBL/GenBank/DDBJ databases">
        <title>Draft Genome Sequence of Tenacibaculum soleae UCD-KL19.</title>
        <authorList>
            <person name="Eisen J.A."/>
            <person name="Coil D.A."/>
            <person name="Lujan K.M."/>
        </authorList>
    </citation>
    <scope>NUCLEOTIDE SEQUENCE [LARGE SCALE GENOMIC DNA]</scope>
    <source>
        <strain evidence="2 3">UCD-KL19</strain>
    </source>
</reference>
<dbReference type="Proteomes" id="UP000093186">
    <property type="component" value="Unassembled WGS sequence"/>
</dbReference>
<proteinExistence type="predicted"/>
<dbReference type="InterPro" id="IPR036291">
    <property type="entry name" value="NAD(P)-bd_dom_sf"/>
</dbReference>
<dbReference type="Pfam" id="PF13460">
    <property type="entry name" value="NAD_binding_10"/>
    <property type="match status" value="1"/>
</dbReference>
<dbReference type="SUPFAM" id="SSF51735">
    <property type="entry name" value="NAD(P)-binding Rossmann-fold domains"/>
    <property type="match status" value="1"/>
</dbReference>
<dbReference type="PANTHER" id="PTHR15020">
    <property type="entry name" value="FLAVIN REDUCTASE-RELATED"/>
    <property type="match status" value="1"/>
</dbReference>
<evidence type="ECO:0000313" key="2">
    <source>
        <dbReference type="EMBL" id="OCK43488.1"/>
    </source>
</evidence>
<dbReference type="RefSeq" id="WP_068701897.1">
    <property type="nucleotide sequence ID" value="NZ_MAKX01000001.1"/>
</dbReference>
<dbReference type="STRING" id="447689.BA195_01935"/>
<dbReference type="InterPro" id="IPR016040">
    <property type="entry name" value="NAD(P)-bd_dom"/>
</dbReference>
<organism evidence="2 3">
    <name type="scientific">Tenacibaculum soleae</name>
    <dbReference type="NCBI Taxonomy" id="447689"/>
    <lineage>
        <taxon>Bacteria</taxon>
        <taxon>Pseudomonadati</taxon>
        <taxon>Bacteroidota</taxon>
        <taxon>Flavobacteriia</taxon>
        <taxon>Flavobacteriales</taxon>
        <taxon>Flavobacteriaceae</taxon>
        <taxon>Tenacibaculum</taxon>
    </lineage>
</organism>